<sequence>MQPFVHPFILLPCIVRLTLGAQPPIFAPTSNNNPSNSPTDSVASQTSAPASISVRVQSRVEWDFECSPDTSLIEVAKVIEESIRDGLEQKVHGLDRVFVYELCSRAATNPTTEIGFNTIISSCAGYEAAATIEIRTALESIIGNGMLASSIARASNGEIQTIISAGVKSTYEVIAGSQAGPSSESSRSPSIQSNSITQFPSTTQTPLTPATTPSPEASDEVVAKNPYYPDWLGDDTCVNDGSAPDYMVNNPTTWLHDTLESCCSKNYSWKLAECKNGGTTLLSGSGSKLYYPDWYGDNLGCISDENAPDWVIANPSYYMSDKLEVCCNNFYQWNYNLCAGVNVGTGKWYMKYSTGKCVKDCEGGTDCGGNAEAWDNLWDSKLTCCLKQKWWDVLNC</sequence>
<feature type="chain" id="PRO_5044802196" evidence="2">
    <location>
        <begin position="21"/>
        <end position="396"/>
    </location>
</feature>
<dbReference type="Proteomes" id="UP001530400">
    <property type="component" value="Unassembled WGS sequence"/>
</dbReference>
<evidence type="ECO:0000313" key="4">
    <source>
        <dbReference type="Proteomes" id="UP001530400"/>
    </source>
</evidence>
<dbReference type="AlphaFoldDB" id="A0ABD3QV33"/>
<feature type="region of interest" description="Disordered" evidence="1">
    <location>
        <begin position="177"/>
        <end position="220"/>
    </location>
</feature>
<feature type="signal peptide" evidence="2">
    <location>
        <begin position="1"/>
        <end position="20"/>
    </location>
</feature>
<proteinExistence type="predicted"/>
<keyword evidence="4" id="KW-1185">Reference proteome</keyword>
<evidence type="ECO:0000256" key="2">
    <source>
        <dbReference type="SAM" id="SignalP"/>
    </source>
</evidence>
<reference evidence="3 4" key="1">
    <citation type="submission" date="2024-10" db="EMBL/GenBank/DDBJ databases">
        <title>Updated reference genomes for cyclostephanoid diatoms.</title>
        <authorList>
            <person name="Roberts W.R."/>
            <person name="Alverson A.J."/>
        </authorList>
    </citation>
    <scope>NUCLEOTIDE SEQUENCE [LARGE SCALE GENOMIC DNA]</scope>
    <source>
        <strain evidence="3 4">AJA010-31</strain>
    </source>
</reference>
<evidence type="ECO:0000313" key="3">
    <source>
        <dbReference type="EMBL" id="KAL3804264.1"/>
    </source>
</evidence>
<organism evidence="3 4">
    <name type="scientific">Cyclotella atomus</name>
    <dbReference type="NCBI Taxonomy" id="382360"/>
    <lineage>
        <taxon>Eukaryota</taxon>
        <taxon>Sar</taxon>
        <taxon>Stramenopiles</taxon>
        <taxon>Ochrophyta</taxon>
        <taxon>Bacillariophyta</taxon>
        <taxon>Coscinodiscophyceae</taxon>
        <taxon>Thalassiosirophycidae</taxon>
        <taxon>Stephanodiscales</taxon>
        <taxon>Stephanodiscaceae</taxon>
        <taxon>Cyclotella</taxon>
    </lineage>
</organism>
<gene>
    <name evidence="3" type="ORF">ACHAWO_012443</name>
</gene>
<accession>A0ABD3QV33</accession>
<name>A0ABD3QV33_9STRA</name>
<dbReference type="EMBL" id="JALLPJ020000045">
    <property type="protein sequence ID" value="KAL3804264.1"/>
    <property type="molecule type" value="Genomic_DNA"/>
</dbReference>
<protein>
    <submittedName>
        <fullName evidence="3">Uncharacterized protein</fullName>
    </submittedName>
</protein>
<comment type="caution">
    <text evidence="3">The sequence shown here is derived from an EMBL/GenBank/DDBJ whole genome shotgun (WGS) entry which is preliminary data.</text>
</comment>
<evidence type="ECO:0000256" key="1">
    <source>
        <dbReference type="SAM" id="MobiDB-lite"/>
    </source>
</evidence>
<feature type="compositionally biased region" description="Low complexity" evidence="1">
    <location>
        <begin position="177"/>
        <end position="215"/>
    </location>
</feature>
<keyword evidence="2" id="KW-0732">Signal</keyword>